<dbReference type="EMBL" id="UOFJ01000547">
    <property type="protein sequence ID" value="VAW70699.1"/>
    <property type="molecule type" value="Genomic_DNA"/>
</dbReference>
<evidence type="ECO:0000313" key="1">
    <source>
        <dbReference type="EMBL" id="VAW70699.1"/>
    </source>
</evidence>
<dbReference type="InterPro" id="IPR029787">
    <property type="entry name" value="Nucleotide_cyclase"/>
</dbReference>
<dbReference type="AlphaFoldDB" id="A0A3B0Y969"/>
<name>A0A3B0Y969_9ZZZZ</name>
<evidence type="ECO:0008006" key="2">
    <source>
        <dbReference type="Google" id="ProtNLM"/>
    </source>
</evidence>
<sequence length="43" mass="4844">GCDGRNLQAKEISLKLLDNADKALYKAKSMGRNQVLVYQCEEE</sequence>
<feature type="non-terminal residue" evidence="1">
    <location>
        <position position="1"/>
    </location>
</feature>
<dbReference type="Gene3D" id="3.30.70.270">
    <property type="match status" value="1"/>
</dbReference>
<organism evidence="1">
    <name type="scientific">hydrothermal vent metagenome</name>
    <dbReference type="NCBI Taxonomy" id="652676"/>
    <lineage>
        <taxon>unclassified sequences</taxon>
        <taxon>metagenomes</taxon>
        <taxon>ecological metagenomes</taxon>
    </lineage>
</organism>
<proteinExistence type="predicted"/>
<dbReference type="SUPFAM" id="SSF55073">
    <property type="entry name" value="Nucleotide cyclase"/>
    <property type="match status" value="1"/>
</dbReference>
<gene>
    <name evidence="1" type="ORF">MNBD_GAMMA10-2367</name>
</gene>
<reference evidence="1" key="1">
    <citation type="submission" date="2018-06" db="EMBL/GenBank/DDBJ databases">
        <authorList>
            <person name="Zhirakovskaya E."/>
        </authorList>
    </citation>
    <scope>NUCLEOTIDE SEQUENCE</scope>
</reference>
<dbReference type="InterPro" id="IPR043128">
    <property type="entry name" value="Rev_trsase/Diguanyl_cyclase"/>
</dbReference>
<protein>
    <recommendedName>
        <fullName evidence="2">GGDEF domain-containing protein</fullName>
    </recommendedName>
</protein>
<accession>A0A3B0Y969</accession>